<evidence type="ECO:0000256" key="5">
    <source>
        <dbReference type="ARBA" id="ARBA00022884"/>
    </source>
</evidence>
<dbReference type="GO" id="GO:0005634">
    <property type="term" value="C:nucleus"/>
    <property type="evidence" value="ECO:0007669"/>
    <property type="project" value="TreeGrafter"/>
</dbReference>
<evidence type="ECO:0000256" key="6">
    <source>
        <dbReference type="SAM" id="MobiDB-lite"/>
    </source>
</evidence>
<dbReference type="InterPro" id="IPR029063">
    <property type="entry name" value="SAM-dependent_MTases_sf"/>
</dbReference>
<dbReference type="Gene3D" id="3.30.470.30">
    <property type="entry name" value="DNA ligase/mRNA capping enzyme"/>
    <property type="match status" value="1"/>
</dbReference>
<dbReference type="InterPro" id="IPR039753">
    <property type="entry name" value="RG7MT1"/>
</dbReference>
<sequence>MELRKQEYEEIKTLWSSWLSLKDTEMEAVVGKTTSGQWMDVMMRLRELGLQEEVQIPYLNIQLQNGMRFQITGEDAVKEYCKTNRLPESAVCTIKTKIPNVQPLDINEYDVRIKVRREQPLAREDIKFQEVVFQWSILPKTFRYIRRYSFSTPKGSGARFDLSMVRQSFNTMKSFTEADVLGRPITYEVEVEALRDEAGAEPLMFLGKVGHALQGKQRSFAIIRNSLKAEVEAGLKEVFGQNNKFPGPKAVTLEKKNISLGTDGTSSDTISLLTLKGGYNVTDKADGLRVMLYVHVDGGLYLVDMNMDVYRTGMAVDPAVWAGTVLDGEWVRKTKTGDAHNTFYAFDIFRTRGAKDCRPFPFSSQSIVQTEEGAPQNLESRYKLLSEAVSGISLAKPTLKLPLAHQLSIAIKNFKFANPGSPQRQIFVEAKAMLEYSKTAPYFTDGLIFTPNALALPMTLGTWKVQFKWKPVSHNTVDFLCVIERNRNEKGEMTDDEIVRTELRSDTNELVSYKTLRLFVGSVRDPAFKNPRQTVLEMLPLPSTDSDDYKPIVFYPLDPPDVTASICHVPIDLSGAESDISHGIIRTVEDAQPISSNMVIEMSYNPEAAPGWRWIPMRVRWDKTESYRRGKVGGSLNAEKVADSVWASIHDPITEEMVTTGEGLEEEGLEASAEAPTAEKVYVSKVDSRNEFKVKGLRDFHNYIKSNMLFSRVLQSGMALVDIGCGKAGDIHKWSAANLAWVLGIDPAEDSLNNPRDGAYRRYVNKRLELPTAPPMVFVQGSAIRPFSTGDAGVTTEDQTMLRALFNSPLGGAQPPKFLIESGLIGRAAQKFEAVSCMFALHYFFERAETVEAFLHNLSDCLKVGGFFIGCCFDGETVFNSLASLKQGGVLTGKEEETEVWSITKQYDSDPEELALPSTIGGVGRAIDVNFITIGDNHREYLVNFNFLRGRLADLGIDLLLPEEMATLKLKESTGMFKKVYDGVKNRFGMAPKIRDFSFLNRWFIFRRRSYGPLSTATQGEPVLVSDGLGLQGPVEPIILPILPPSVSATRGRGAGVGRGRGGLTRGGIAQTASVPAVQGAPVPLVVELSRGRGRGSGLTRGRGRGAAAAAGAGNRVTIDL</sequence>
<protein>
    <recommendedName>
        <fullName evidence="1">mRNA (guanine-N(7))-methyltransferase</fullName>
        <ecNumber evidence="1">2.1.1.56</ecNumber>
    </recommendedName>
</protein>
<evidence type="ECO:0000256" key="3">
    <source>
        <dbReference type="ARBA" id="ARBA00022679"/>
    </source>
</evidence>
<dbReference type="GO" id="GO:0005524">
    <property type="term" value="F:ATP binding"/>
    <property type="evidence" value="ECO:0007669"/>
    <property type="project" value="InterPro"/>
</dbReference>
<evidence type="ECO:0000256" key="4">
    <source>
        <dbReference type="ARBA" id="ARBA00022691"/>
    </source>
</evidence>
<dbReference type="InterPro" id="IPR004971">
    <property type="entry name" value="mRNA_G-N7_MeTrfase_dom"/>
</dbReference>
<evidence type="ECO:0000256" key="2">
    <source>
        <dbReference type="ARBA" id="ARBA00022603"/>
    </source>
</evidence>
<keyword evidence="5" id="KW-0694">RNA-binding</keyword>
<name>A0A6C0BJF3_9ZZZZ</name>
<dbReference type="GO" id="GO:0003723">
    <property type="term" value="F:RNA binding"/>
    <property type="evidence" value="ECO:0007669"/>
    <property type="project" value="UniProtKB-KW"/>
</dbReference>
<feature type="region of interest" description="Disordered" evidence="6">
    <location>
        <begin position="1094"/>
        <end position="1121"/>
    </location>
</feature>
<evidence type="ECO:0000256" key="1">
    <source>
        <dbReference type="ARBA" id="ARBA00011926"/>
    </source>
</evidence>
<dbReference type="Pfam" id="PF03291">
    <property type="entry name" value="mRNA_G-N7_MeTrfase"/>
    <property type="match status" value="1"/>
</dbReference>
<organism evidence="8">
    <name type="scientific">viral metagenome</name>
    <dbReference type="NCBI Taxonomy" id="1070528"/>
    <lineage>
        <taxon>unclassified sequences</taxon>
        <taxon>metagenomes</taxon>
        <taxon>organismal metagenomes</taxon>
    </lineage>
</organism>
<reference evidence="8" key="1">
    <citation type="journal article" date="2020" name="Nature">
        <title>Giant virus diversity and host interactions through global metagenomics.</title>
        <authorList>
            <person name="Schulz F."/>
            <person name="Roux S."/>
            <person name="Paez-Espino D."/>
            <person name="Jungbluth S."/>
            <person name="Walsh D.A."/>
            <person name="Denef V.J."/>
            <person name="McMahon K.D."/>
            <person name="Konstantinidis K.T."/>
            <person name="Eloe-Fadrosh E.A."/>
            <person name="Kyrpides N.C."/>
            <person name="Woyke T."/>
        </authorList>
    </citation>
    <scope>NUCLEOTIDE SEQUENCE</scope>
    <source>
        <strain evidence="8">GVMAG-M-3300013006-15</strain>
    </source>
</reference>
<keyword evidence="2" id="KW-0489">Methyltransferase</keyword>
<dbReference type="SUPFAM" id="SSF56091">
    <property type="entry name" value="DNA ligase/mRNA capping enzyme, catalytic domain"/>
    <property type="match status" value="1"/>
</dbReference>
<dbReference type="GO" id="GO:0004482">
    <property type="term" value="F:mRNA 5'-cap (guanine-N7-)-methyltransferase activity"/>
    <property type="evidence" value="ECO:0007669"/>
    <property type="project" value="UniProtKB-EC"/>
</dbReference>
<dbReference type="Gene3D" id="2.40.50.140">
    <property type="entry name" value="Nucleic acid-binding proteins"/>
    <property type="match status" value="1"/>
</dbReference>
<dbReference type="Pfam" id="PF01331">
    <property type="entry name" value="mRNA_cap_enzyme"/>
    <property type="match status" value="1"/>
</dbReference>
<evidence type="ECO:0000259" key="7">
    <source>
        <dbReference type="PROSITE" id="PS51562"/>
    </source>
</evidence>
<accession>A0A6C0BJF3</accession>
<proteinExistence type="predicted"/>
<dbReference type="EC" id="2.1.1.56" evidence="1"/>
<dbReference type="PROSITE" id="PS51562">
    <property type="entry name" value="RNA_CAP0_MT"/>
    <property type="match status" value="1"/>
</dbReference>
<dbReference type="AlphaFoldDB" id="A0A6C0BJF3"/>
<dbReference type="EMBL" id="MN739162">
    <property type="protein sequence ID" value="QHS91463.1"/>
    <property type="molecule type" value="Genomic_DNA"/>
</dbReference>
<keyword evidence="4" id="KW-0949">S-adenosyl-L-methionine</keyword>
<evidence type="ECO:0000313" key="8">
    <source>
        <dbReference type="EMBL" id="QHS91463.1"/>
    </source>
</evidence>
<dbReference type="PANTHER" id="PTHR12189">
    <property type="entry name" value="MRNA GUANINE-7- METHYLTRANSFERASE"/>
    <property type="match status" value="1"/>
</dbReference>
<dbReference type="InterPro" id="IPR001339">
    <property type="entry name" value="mRNA_cap_enzyme_adenylation"/>
</dbReference>
<dbReference type="InterPro" id="IPR012340">
    <property type="entry name" value="NA-bd_OB-fold"/>
</dbReference>
<feature type="domain" description="MRNA cap 0 methyltransferase" evidence="7">
    <location>
        <begin position="692"/>
        <end position="1009"/>
    </location>
</feature>
<dbReference type="GO" id="GO:0004484">
    <property type="term" value="F:mRNA guanylyltransferase activity"/>
    <property type="evidence" value="ECO:0007669"/>
    <property type="project" value="InterPro"/>
</dbReference>
<keyword evidence="3" id="KW-0808">Transferase</keyword>
<dbReference type="Gene3D" id="3.40.50.150">
    <property type="entry name" value="Vaccinia Virus protein VP39"/>
    <property type="match status" value="1"/>
</dbReference>
<dbReference type="SUPFAM" id="SSF53335">
    <property type="entry name" value="S-adenosyl-L-methionine-dependent methyltransferases"/>
    <property type="match status" value="1"/>
</dbReference>